<sequence length="450" mass="49767">MPPPPPTSGPARPLYSFYKLLPNTSNFFLVRRTTDGELLLAQPLDHTPTNAGSGRDPGPDPDNHTVHELIARGAGRAAANVLNHENLVSLHDELVRSPLCSGTPVTTAAADAAPEGDTGEPKRTVLLWDWCDAGTLKDVFDRPPVPVPESAAEGFLPESFVWHVALGLLRALCWLHAGVREGYEVVGDEGGGDFGRGDGGTTTAARCKRVRGLKTAQAEWMPILHRDVRAENVFLQRPRGVETYGAVKLGGFERCFVSGTVPHSDETPLVAMKLEDVSLETLRERVGRWKRDGLDMPESQRPYTQGSELFALGAVLYQMMRGRQLPPAEECINCGCRHITHDDNPEFTACPHACFEDVNIDEVFVPLTSYTQELKGVVTILLRANRTEMSANGVLDLAWSGFEKWATNTDDGRLYRDIFDDIWFRMSNKSRIEQKQRKESVIDGRDILVV</sequence>
<dbReference type="PANTHER" id="PTHR43671">
    <property type="entry name" value="SERINE/THREONINE-PROTEIN KINASE NEK"/>
    <property type="match status" value="1"/>
</dbReference>
<gene>
    <name evidence="11" type="ORF">MFIFM68171_06231</name>
</gene>
<keyword evidence="12" id="KW-1185">Reference proteome</keyword>
<keyword evidence="6" id="KW-0067">ATP-binding</keyword>
<dbReference type="PANTHER" id="PTHR43671:SF98">
    <property type="entry name" value="SERINE_THREONINE-PROTEIN KINASE NEK11"/>
    <property type="match status" value="1"/>
</dbReference>
<dbReference type="InterPro" id="IPR000719">
    <property type="entry name" value="Prot_kinase_dom"/>
</dbReference>
<dbReference type="Gene3D" id="1.10.510.10">
    <property type="entry name" value="Transferase(Phosphotransferase) domain 1"/>
    <property type="match status" value="1"/>
</dbReference>
<evidence type="ECO:0000256" key="1">
    <source>
        <dbReference type="ARBA" id="ARBA00012513"/>
    </source>
</evidence>
<reference evidence="11 12" key="1">
    <citation type="submission" date="2024-09" db="EMBL/GenBank/DDBJ databases">
        <title>Itraconazole resistance in Madurella fahalii resulting from another homologue of gene encoding cytochrome P450 14-alpha sterol demethylase (CYP51).</title>
        <authorList>
            <person name="Yoshioka I."/>
            <person name="Fahal A.H."/>
            <person name="Kaneko S."/>
            <person name="Yaguchi T."/>
        </authorList>
    </citation>
    <scope>NUCLEOTIDE SEQUENCE [LARGE SCALE GENOMIC DNA]</scope>
    <source>
        <strain evidence="11 12">IFM 68171</strain>
    </source>
</reference>
<evidence type="ECO:0000259" key="10">
    <source>
        <dbReference type="PROSITE" id="PS50011"/>
    </source>
</evidence>
<keyword evidence="5" id="KW-0418">Kinase</keyword>
<keyword evidence="2" id="KW-0723">Serine/threonine-protein kinase</keyword>
<protein>
    <recommendedName>
        <fullName evidence="1">non-specific serine/threonine protein kinase</fullName>
        <ecNumber evidence="1">2.7.11.1</ecNumber>
    </recommendedName>
</protein>
<dbReference type="RefSeq" id="XP_070917752.1">
    <property type="nucleotide sequence ID" value="XM_071061651.1"/>
</dbReference>
<dbReference type="EMBL" id="BAAFSV010000003">
    <property type="protein sequence ID" value="GAB1316021.1"/>
    <property type="molecule type" value="Genomic_DNA"/>
</dbReference>
<comment type="caution">
    <text evidence="11">The sequence shown here is derived from an EMBL/GenBank/DDBJ whole genome shotgun (WGS) entry which is preliminary data.</text>
</comment>
<dbReference type="EC" id="2.7.11.1" evidence="1"/>
<feature type="domain" description="Protein kinase" evidence="10">
    <location>
        <begin position="15"/>
        <end position="406"/>
    </location>
</feature>
<dbReference type="Proteomes" id="UP001628179">
    <property type="component" value="Unassembled WGS sequence"/>
</dbReference>
<evidence type="ECO:0000313" key="12">
    <source>
        <dbReference type="Proteomes" id="UP001628179"/>
    </source>
</evidence>
<evidence type="ECO:0000256" key="4">
    <source>
        <dbReference type="ARBA" id="ARBA00022741"/>
    </source>
</evidence>
<organism evidence="11 12">
    <name type="scientific">Madurella fahalii</name>
    <dbReference type="NCBI Taxonomy" id="1157608"/>
    <lineage>
        <taxon>Eukaryota</taxon>
        <taxon>Fungi</taxon>
        <taxon>Dikarya</taxon>
        <taxon>Ascomycota</taxon>
        <taxon>Pezizomycotina</taxon>
        <taxon>Sordariomycetes</taxon>
        <taxon>Sordariomycetidae</taxon>
        <taxon>Sordariales</taxon>
        <taxon>Sordariales incertae sedis</taxon>
        <taxon>Madurella</taxon>
    </lineage>
</organism>
<feature type="region of interest" description="Disordered" evidence="9">
    <location>
        <begin position="43"/>
        <end position="63"/>
    </location>
</feature>
<keyword evidence="4" id="KW-0547">Nucleotide-binding</keyword>
<evidence type="ECO:0000256" key="8">
    <source>
        <dbReference type="ARBA" id="ARBA00048679"/>
    </source>
</evidence>
<dbReference type="PROSITE" id="PS50011">
    <property type="entry name" value="PROTEIN_KINASE_DOM"/>
    <property type="match status" value="1"/>
</dbReference>
<dbReference type="InterPro" id="IPR050660">
    <property type="entry name" value="NEK_Ser/Thr_kinase"/>
</dbReference>
<name>A0ABQ0GE31_9PEZI</name>
<evidence type="ECO:0000256" key="9">
    <source>
        <dbReference type="SAM" id="MobiDB-lite"/>
    </source>
</evidence>
<evidence type="ECO:0000256" key="3">
    <source>
        <dbReference type="ARBA" id="ARBA00022679"/>
    </source>
</evidence>
<dbReference type="GeneID" id="98176974"/>
<dbReference type="SUPFAM" id="SSF56112">
    <property type="entry name" value="Protein kinase-like (PK-like)"/>
    <property type="match status" value="1"/>
</dbReference>
<evidence type="ECO:0000256" key="2">
    <source>
        <dbReference type="ARBA" id="ARBA00022527"/>
    </source>
</evidence>
<comment type="catalytic activity">
    <reaction evidence="8">
        <text>L-seryl-[protein] + ATP = O-phospho-L-seryl-[protein] + ADP + H(+)</text>
        <dbReference type="Rhea" id="RHEA:17989"/>
        <dbReference type="Rhea" id="RHEA-COMP:9863"/>
        <dbReference type="Rhea" id="RHEA-COMP:11604"/>
        <dbReference type="ChEBI" id="CHEBI:15378"/>
        <dbReference type="ChEBI" id="CHEBI:29999"/>
        <dbReference type="ChEBI" id="CHEBI:30616"/>
        <dbReference type="ChEBI" id="CHEBI:83421"/>
        <dbReference type="ChEBI" id="CHEBI:456216"/>
        <dbReference type="EC" id="2.7.11.1"/>
    </reaction>
</comment>
<evidence type="ECO:0000313" key="11">
    <source>
        <dbReference type="EMBL" id="GAB1316021.1"/>
    </source>
</evidence>
<comment type="catalytic activity">
    <reaction evidence="7">
        <text>L-threonyl-[protein] + ATP = O-phospho-L-threonyl-[protein] + ADP + H(+)</text>
        <dbReference type="Rhea" id="RHEA:46608"/>
        <dbReference type="Rhea" id="RHEA-COMP:11060"/>
        <dbReference type="Rhea" id="RHEA-COMP:11605"/>
        <dbReference type="ChEBI" id="CHEBI:15378"/>
        <dbReference type="ChEBI" id="CHEBI:30013"/>
        <dbReference type="ChEBI" id="CHEBI:30616"/>
        <dbReference type="ChEBI" id="CHEBI:61977"/>
        <dbReference type="ChEBI" id="CHEBI:456216"/>
        <dbReference type="EC" id="2.7.11.1"/>
    </reaction>
</comment>
<keyword evidence="3" id="KW-0808">Transferase</keyword>
<dbReference type="InterPro" id="IPR011009">
    <property type="entry name" value="Kinase-like_dom_sf"/>
</dbReference>
<evidence type="ECO:0000256" key="5">
    <source>
        <dbReference type="ARBA" id="ARBA00022777"/>
    </source>
</evidence>
<evidence type="ECO:0000256" key="6">
    <source>
        <dbReference type="ARBA" id="ARBA00022840"/>
    </source>
</evidence>
<accession>A0ABQ0GE31</accession>
<evidence type="ECO:0000256" key="7">
    <source>
        <dbReference type="ARBA" id="ARBA00047899"/>
    </source>
</evidence>
<proteinExistence type="predicted"/>